<feature type="domain" description="C3H1-type" evidence="6">
    <location>
        <begin position="93"/>
        <end position="120"/>
    </location>
</feature>
<dbReference type="PANTHER" id="PTHR11224">
    <property type="entry name" value="MAKORIN-RELATED"/>
    <property type="match status" value="1"/>
</dbReference>
<dbReference type="Pfam" id="PF14608">
    <property type="entry name" value="zf-CCCH_2"/>
    <property type="match status" value="1"/>
</dbReference>
<dbReference type="InterPro" id="IPR000571">
    <property type="entry name" value="Znf_CCCH"/>
</dbReference>
<feature type="zinc finger region" description="C3H1-type" evidence="4">
    <location>
        <begin position="93"/>
        <end position="120"/>
    </location>
</feature>
<dbReference type="PANTHER" id="PTHR11224:SF10">
    <property type="entry name" value="IP09428P-RELATED"/>
    <property type="match status" value="1"/>
</dbReference>
<dbReference type="InterPro" id="IPR036855">
    <property type="entry name" value="Znf_CCCH_sf"/>
</dbReference>
<feature type="zinc finger region" description="C3H1-type" evidence="4">
    <location>
        <begin position="63"/>
        <end position="90"/>
    </location>
</feature>
<protein>
    <recommendedName>
        <fullName evidence="6">C3H1-type domain-containing protein</fullName>
    </recommendedName>
</protein>
<dbReference type="PROSITE" id="PS50103">
    <property type="entry name" value="ZF_C3H1"/>
    <property type="match status" value="2"/>
</dbReference>
<evidence type="ECO:0000313" key="8">
    <source>
        <dbReference type="Proteomes" id="UP001215598"/>
    </source>
</evidence>
<comment type="caution">
    <text evidence="7">The sequence shown here is derived from an EMBL/GenBank/DDBJ whole genome shotgun (WGS) entry which is preliminary data.</text>
</comment>
<gene>
    <name evidence="7" type="ORF">B0H16DRAFT_563365</name>
</gene>
<evidence type="ECO:0000256" key="5">
    <source>
        <dbReference type="SAM" id="MobiDB-lite"/>
    </source>
</evidence>
<dbReference type="Gene3D" id="3.30.1370.210">
    <property type="match status" value="1"/>
</dbReference>
<sequence length="169" mass="17926">MAQPSFTLQPLPKQINLRVANPVVPAEVPDSLVVHVEEKQNLQDTATSVLNRGKSTSLKTVKDLSHVPCKFYKVGSCPAGSSCPFSHSLVEPGGQKDVCSWFVKGNCKFGHKCAFPHVLPGQPMAMDRKNKKAAQIAAGGAQNHDGGGKGRGAPYPPNGPPIGYMPRSA</sequence>
<dbReference type="Proteomes" id="UP001215598">
    <property type="component" value="Unassembled WGS sequence"/>
</dbReference>
<evidence type="ECO:0000256" key="3">
    <source>
        <dbReference type="ARBA" id="ARBA00022833"/>
    </source>
</evidence>
<dbReference type="GO" id="GO:0008270">
    <property type="term" value="F:zinc ion binding"/>
    <property type="evidence" value="ECO:0007669"/>
    <property type="project" value="UniProtKB-KW"/>
</dbReference>
<evidence type="ECO:0000313" key="7">
    <source>
        <dbReference type="EMBL" id="KAJ7712543.1"/>
    </source>
</evidence>
<keyword evidence="1 4" id="KW-0479">Metal-binding</keyword>
<dbReference type="GO" id="GO:0000209">
    <property type="term" value="P:protein polyubiquitination"/>
    <property type="evidence" value="ECO:0007669"/>
    <property type="project" value="InterPro"/>
</dbReference>
<feature type="region of interest" description="Disordered" evidence="5">
    <location>
        <begin position="137"/>
        <end position="169"/>
    </location>
</feature>
<accession>A0AAD7H5J2</accession>
<keyword evidence="8" id="KW-1185">Reference proteome</keyword>
<evidence type="ECO:0000259" key="6">
    <source>
        <dbReference type="PROSITE" id="PS50103"/>
    </source>
</evidence>
<dbReference type="Pfam" id="PF00642">
    <property type="entry name" value="zf-CCCH"/>
    <property type="match status" value="1"/>
</dbReference>
<proteinExistence type="predicted"/>
<dbReference type="EMBL" id="JARKIB010000363">
    <property type="protein sequence ID" value="KAJ7712543.1"/>
    <property type="molecule type" value="Genomic_DNA"/>
</dbReference>
<dbReference type="GO" id="GO:0061630">
    <property type="term" value="F:ubiquitin protein ligase activity"/>
    <property type="evidence" value="ECO:0007669"/>
    <property type="project" value="InterPro"/>
</dbReference>
<dbReference type="InterPro" id="IPR045072">
    <property type="entry name" value="MKRN-like"/>
</dbReference>
<feature type="domain" description="C3H1-type" evidence="6">
    <location>
        <begin position="63"/>
        <end position="90"/>
    </location>
</feature>
<dbReference type="SMART" id="SM00356">
    <property type="entry name" value="ZnF_C3H1"/>
    <property type="match status" value="2"/>
</dbReference>
<name>A0AAD7H5J2_9AGAR</name>
<evidence type="ECO:0000256" key="1">
    <source>
        <dbReference type="ARBA" id="ARBA00022723"/>
    </source>
</evidence>
<dbReference type="SUPFAM" id="SSF90229">
    <property type="entry name" value="CCCH zinc finger"/>
    <property type="match status" value="2"/>
</dbReference>
<evidence type="ECO:0000256" key="4">
    <source>
        <dbReference type="PROSITE-ProRule" id="PRU00723"/>
    </source>
</evidence>
<organism evidence="7 8">
    <name type="scientific">Mycena metata</name>
    <dbReference type="NCBI Taxonomy" id="1033252"/>
    <lineage>
        <taxon>Eukaryota</taxon>
        <taxon>Fungi</taxon>
        <taxon>Dikarya</taxon>
        <taxon>Basidiomycota</taxon>
        <taxon>Agaricomycotina</taxon>
        <taxon>Agaricomycetes</taxon>
        <taxon>Agaricomycetidae</taxon>
        <taxon>Agaricales</taxon>
        <taxon>Marasmiineae</taxon>
        <taxon>Mycenaceae</taxon>
        <taxon>Mycena</taxon>
    </lineage>
</organism>
<reference evidence="7" key="1">
    <citation type="submission" date="2023-03" db="EMBL/GenBank/DDBJ databases">
        <title>Massive genome expansion in bonnet fungi (Mycena s.s.) driven by repeated elements and novel gene families across ecological guilds.</title>
        <authorList>
            <consortium name="Lawrence Berkeley National Laboratory"/>
            <person name="Harder C.B."/>
            <person name="Miyauchi S."/>
            <person name="Viragh M."/>
            <person name="Kuo A."/>
            <person name="Thoen E."/>
            <person name="Andreopoulos B."/>
            <person name="Lu D."/>
            <person name="Skrede I."/>
            <person name="Drula E."/>
            <person name="Henrissat B."/>
            <person name="Morin E."/>
            <person name="Kohler A."/>
            <person name="Barry K."/>
            <person name="LaButti K."/>
            <person name="Morin E."/>
            <person name="Salamov A."/>
            <person name="Lipzen A."/>
            <person name="Mereny Z."/>
            <person name="Hegedus B."/>
            <person name="Baldrian P."/>
            <person name="Stursova M."/>
            <person name="Weitz H."/>
            <person name="Taylor A."/>
            <person name="Grigoriev I.V."/>
            <person name="Nagy L.G."/>
            <person name="Martin F."/>
            <person name="Kauserud H."/>
        </authorList>
    </citation>
    <scope>NUCLEOTIDE SEQUENCE</scope>
    <source>
        <strain evidence="7">CBHHK182m</strain>
    </source>
</reference>
<keyword evidence="3 4" id="KW-0862">Zinc</keyword>
<evidence type="ECO:0000256" key="2">
    <source>
        <dbReference type="ARBA" id="ARBA00022771"/>
    </source>
</evidence>
<keyword evidence="2 4" id="KW-0863">Zinc-finger</keyword>
<dbReference type="AlphaFoldDB" id="A0AAD7H5J2"/>
<dbReference type="Gene3D" id="1.20.120.1350">
    <property type="entry name" value="Pneumovirus matrix protein 2 (M2), zinc-binding domain"/>
    <property type="match status" value="1"/>
</dbReference>